<feature type="compositionally biased region" description="Pro residues" evidence="1">
    <location>
        <begin position="52"/>
        <end position="63"/>
    </location>
</feature>
<dbReference type="EMBL" id="CP013387">
    <property type="protein sequence ID" value="AOJ05866.1"/>
    <property type="molecule type" value="Genomic_DNA"/>
</dbReference>
<feature type="region of interest" description="Disordered" evidence="1">
    <location>
        <begin position="37"/>
        <end position="115"/>
    </location>
</feature>
<reference evidence="2 3" key="1">
    <citation type="submission" date="2015-12" db="EMBL/GenBank/DDBJ databases">
        <title>Diversity of Burkholderia near neighbor genomes.</title>
        <authorList>
            <person name="Sahl J."/>
            <person name="Wagner D."/>
            <person name="Keim P."/>
        </authorList>
    </citation>
    <scope>NUCLEOTIDE SEQUENCE [LARGE SCALE GENOMIC DNA]</scope>
    <source>
        <strain evidence="2 3">BDU6</strain>
    </source>
</reference>
<evidence type="ECO:0000313" key="2">
    <source>
        <dbReference type="EMBL" id="AOJ05866.1"/>
    </source>
</evidence>
<dbReference type="RefSeq" id="WP_059596985.1">
    <property type="nucleotide sequence ID" value="NZ_CP013387.1"/>
</dbReference>
<dbReference type="AlphaFoldDB" id="A0A1B4FQB2"/>
<organism evidence="2 3">
    <name type="scientific">Burkholderia mayonis</name>
    <dbReference type="NCBI Taxonomy" id="1385591"/>
    <lineage>
        <taxon>Bacteria</taxon>
        <taxon>Pseudomonadati</taxon>
        <taxon>Pseudomonadota</taxon>
        <taxon>Betaproteobacteria</taxon>
        <taxon>Burkholderiales</taxon>
        <taxon>Burkholderiaceae</taxon>
        <taxon>Burkholderia</taxon>
        <taxon>pseudomallei group</taxon>
    </lineage>
</organism>
<keyword evidence="3" id="KW-1185">Reference proteome</keyword>
<dbReference type="KEGG" id="buu:WS70_27930"/>
<gene>
    <name evidence="2" type="ORF">WS70_27930</name>
</gene>
<evidence type="ECO:0000256" key="1">
    <source>
        <dbReference type="SAM" id="MobiDB-lite"/>
    </source>
</evidence>
<name>A0A1B4FQB2_9BURK</name>
<accession>A0A1B4FQB2</accession>
<sequence length="115" mass="11560">MVSSRASWLALAAAMLLGMAAAGWRYGLLANREPIPAAAPAPTSLAPDHAQPAPPPPPAPPNRPLVKALPPVKVKPGGTGWSPDPATTRAPVEGQRGAPDIPGAQPLRPPAAASP</sequence>
<dbReference type="Proteomes" id="UP000062519">
    <property type="component" value="Chromosome 2"/>
</dbReference>
<evidence type="ECO:0000313" key="3">
    <source>
        <dbReference type="Proteomes" id="UP000062519"/>
    </source>
</evidence>
<protein>
    <submittedName>
        <fullName evidence="2">Uncharacterized protein</fullName>
    </submittedName>
</protein>
<proteinExistence type="predicted"/>
<feature type="compositionally biased region" description="Low complexity" evidence="1">
    <location>
        <begin position="37"/>
        <end position="51"/>
    </location>
</feature>